<dbReference type="RefSeq" id="WP_303308171.1">
    <property type="nucleotide sequence ID" value="NZ_JAODOP010000004.1"/>
</dbReference>
<comment type="caution">
    <text evidence="8">The sequence shown here is derived from an EMBL/GenBank/DDBJ whole genome shotgun (WGS) entry which is preliminary data.</text>
</comment>
<proteinExistence type="inferred from homology"/>
<accession>A0ABU7XYU6</accession>
<keyword evidence="5" id="KW-0998">Cell outer membrane</keyword>
<dbReference type="CDD" id="cd08977">
    <property type="entry name" value="SusD"/>
    <property type="match status" value="1"/>
</dbReference>
<evidence type="ECO:0000256" key="1">
    <source>
        <dbReference type="ARBA" id="ARBA00004442"/>
    </source>
</evidence>
<keyword evidence="9" id="KW-1185">Reference proteome</keyword>
<dbReference type="InterPro" id="IPR012944">
    <property type="entry name" value="SusD_RagB_dom"/>
</dbReference>
<evidence type="ECO:0000256" key="4">
    <source>
        <dbReference type="ARBA" id="ARBA00023136"/>
    </source>
</evidence>
<evidence type="ECO:0000256" key="5">
    <source>
        <dbReference type="ARBA" id="ARBA00023237"/>
    </source>
</evidence>
<reference evidence="8 9" key="1">
    <citation type="submission" date="2022-09" db="EMBL/GenBank/DDBJ databases">
        <title>Genome sequencing of Flavivirga sp. MEBiC05379.</title>
        <authorList>
            <person name="Oh H.-M."/>
            <person name="Kwon K.K."/>
            <person name="Park M.J."/>
            <person name="Yang S.-H."/>
        </authorList>
    </citation>
    <scope>NUCLEOTIDE SEQUENCE [LARGE SCALE GENOMIC DNA]</scope>
    <source>
        <strain evidence="8 9">MEBiC05379</strain>
    </source>
</reference>
<dbReference type="Pfam" id="PF07980">
    <property type="entry name" value="SusD_RagB"/>
    <property type="match status" value="1"/>
</dbReference>
<keyword evidence="4" id="KW-0472">Membrane</keyword>
<dbReference type="Proteomes" id="UP001337305">
    <property type="component" value="Unassembled WGS sequence"/>
</dbReference>
<dbReference type="InterPro" id="IPR011990">
    <property type="entry name" value="TPR-like_helical_dom_sf"/>
</dbReference>
<comment type="subcellular location">
    <subcellularLocation>
        <location evidence="1">Cell outer membrane</location>
    </subcellularLocation>
</comment>
<evidence type="ECO:0000256" key="2">
    <source>
        <dbReference type="ARBA" id="ARBA00006275"/>
    </source>
</evidence>
<dbReference type="SUPFAM" id="SSF48452">
    <property type="entry name" value="TPR-like"/>
    <property type="match status" value="1"/>
</dbReference>
<evidence type="ECO:0000259" key="7">
    <source>
        <dbReference type="Pfam" id="PF14322"/>
    </source>
</evidence>
<dbReference type="InterPro" id="IPR033985">
    <property type="entry name" value="SusD-like_N"/>
</dbReference>
<evidence type="ECO:0000259" key="6">
    <source>
        <dbReference type="Pfam" id="PF07980"/>
    </source>
</evidence>
<protein>
    <submittedName>
        <fullName evidence="8">RagB/SusD family nutrient uptake outer membrane protein</fullName>
    </submittedName>
</protein>
<organism evidence="8 9">
    <name type="scientific">Flavivirga spongiicola</name>
    <dbReference type="NCBI Taxonomy" id="421621"/>
    <lineage>
        <taxon>Bacteria</taxon>
        <taxon>Pseudomonadati</taxon>
        <taxon>Bacteroidota</taxon>
        <taxon>Flavobacteriia</taxon>
        <taxon>Flavobacteriales</taxon>
        <taxon>Flavobacteriaceae</taxon>
        <taxon>Flavivirga</taxon>
    </lineage>
</organism>
<name>A0ABU7XYU6_9FLAO</name>
<evidence type="ECO:0000313" key="9">
    <source>
        <dbReference type="Proteomes" id="UP001337305"/>
    </source>
</evidence>
<gene>
    <name evidence="8" type="ORF">N1F79_22415</name>
</gene>
<feature type="domain" description="RagB/SusD" evidence="6">
    <location>
        <begin position="346"/>
        <end position="460"/>
    </location>
</feature>
<feature type="domain" description="SusD-like N-terminal" evidence="7">
    <location>
        <begin position="105"/>
        <end position="225"/>
    </location>
</feature>
<dbReference type="Gene3D" id="1.25.40.390">
    <property type="match status" value="1"/>
</dbReference>
<dbReference type="EMBL" id="JAODOP010000004">
    <property type="protein sequence ID" value="MEF3835895.1"/>
    <property type="molecule type" value="Genomic_DNA"/>
</dbReference>
<sequence>MEKNNIYMKNAIVILITILSLSLLEGCADVEFEENPPSLLSPNSFFTTESEFEAALVGTFRPLYSEWSSYDYGYDLLLASGAEDVRSDADIFKNIDRLNPNDNEEIVRGFWKQHYQCIANANTIIGNLKNATEISDQKLAELGSQAKFLRALALFNLVRFFGEVQLTTFENQGDIENLKQATVQEIYTSIVNDLKDAEEGLPTSFSEKGRPTRGAAKALLAKVYLTMAGWPIEDATKYADARDKAAEIIGGVYNLEPNFADLWTQEKKLTTPEFIFTFYGSIEQEGAFGSHMHQATRHWGNGEGGWGDYFSEERFFNAFPDSPRKDASFTSVFADGTTFTEAGVQPHIAKYRDAGRTGANYGEGFRPILRYADVLLIYAEAANMAESGPSQAAYDAINAVRQRAGLADLPSGLSQDDFDKAVLDERNWELAFEGHRWHDLVRRKMVVEVNQSEHPGVSEINRLLPKPGAQLISGILEQNPGY</sequence>
<evidence type="ECO:0000256" key="3">
    <source>
        <dbReference type="ARBA" id="ARBA00022729"/>
    </source>
</evidence>
<keyword evidence="3" id="KW-0732">Signal</keyword>
<evidence type="ECO:0000313" key="8">
    <source>
        <dbReference type="EMBL" id="MEF3835895.1"/>
    </source>
</evidence>
<comment type="similarity">
    <text evidence="2">Belongs to the SusD family.</text>
</comment>
<dbReference type="Pfam" id="PF14322">
    <property type="entry name" value="SusD-like_3"/>
    <property type="match status" value="1"/>
</dbReference>